<dbReference type="InterPro" id="IPR050396">
    <property type="entry name" value="Glycosyltr_51/Transpeptidase"/>
</dbReference>
<dbReference type="InterPro" id="IPR001264">
    <property type="entry name" value="Glyco_trans_51"/>
</dbReference>
<dbReference type="PANTHER" id="PTHR32282:SF15">
    <property type="entry name" value="PENICILLIN-BINDING PROTEIN 1C"/>
    <property type="match status" value="1"/>
</dbReference>
<name>A0A4V4R7R8_9PSED</name>
<dbReference type="SUPFAM" id="SSF56601">
    <property type="entry name" value="beta-lactamase/transpeptidase-like"/>
    <property type="match status" value="1"/>
</dbReference>
<evidence type="ECO:0000256" key="10">
    <source>
        <dbReference type="ARBA" id="ARBA00044770"/>
    </source>
</evidence>
<dbReference type="InterPro" id="IPR023346">
    <property type="entry name" value="Lysozyme-like_dom_sf"/>
</dbReference>
<dbReference type="GO" id="GO:0004180">
    <property type="term" value="F:carboxypeptidase activity"/>
    <property type="evidence" value="ECO:0007669"/>
    <property type="project" value="UniProtKB-KW"/>
</dbReference>
<feature type="domain" description="Penicillin-binding C-terminal" evidence="14">
    <location>
        <begin position="707"/>
        <end position="789"/>
    </location>
</feature>
<comment type="catalytic activity">
    <reaction evidence="11">
        <text>[GlcNAc-(1-&gt;4)-Mur2Ac(oyl-L-Ala-gamma-D-Glu-L-Lys-D-Ala-D-Ala)](n)-di-trans,octa-cis-undecaprenyl diphosphate + beta-D-GlcNAc-(1-&gt;4)-Mur2Ac(oyl-L-Ala-gamma-D-Glu-L-Lys-D-Ala-D-Ala)-di-trans,octa-cis-undecaprenyl diphosphate = [GlcNAc-(1-&gt;4)-Mur2Ac(oyl-L-Ala-gamma-D-Glu-L-Lys-D-Ala-D-Ala)](n+1)-di-trans,octa-cis-undecaprenyl diphosphate + di-trans,octa-cis-undecaprenyl diphosphate + H(+)</text>
        <dbReference type="Rhea" id="RHEA:23708"/>
        <dbReference type="Rhea" id="RHEA-COMP:9602"/>
        <dbReference type="Rhea" id="RHEA-COMP:9603"/>
        <dbReference type="ChEBI" id="CHEBI:15378"/>
        <dbReference type="ChEBI" id="CHEBI:58405"/>
        <dbReference type="ChEBI" id="CHEBI:60033"/>
        <dbReference type="ChEBI" id="CHEBI:78435"/>
        <dbReference type="EC" id="2.4.99.28"/>
    </reaction>
</comment>
<dbReference type="AlphaFoldDB" id="A0A4V4R7R8"/>
<dbReference type="PANTHER" id="PTHR32282">
    <property type="entry name" value="BINDING PROTEIN TRANSPEPTIDASE, PUTATIVE-RELATED"/>
    <property type="match status" value="1"/>
</dbReference>
<evidence type="ECO:0000256" key="2">
    <source>
        <dbReference type="ARBA" id="ARBA00007090"/>
    </source>
</evidence>
<dbReference type="EMBL" id="RFLV01000003">
    <property type="protein sequence ID" value="TIH07704.1"/>
    <property type="molecule type" value="Genomic_DNA"/>
</dbReference>
<dbReference type="GO" id="GO:0030288">
    <property type="term" value="C:outer membrane-bounded periplasmic space"/>
    <property type="evidence" value="ECO:0007669"/>
    <property type="project" value="TreeGrafter"/>
</dbReference>
<dbReference type="NCBIfam" id="TIGR02073">
    <property type="entry name" value="PBP_1c"/>
    <property type="match status" value="1"/>
</dbReference>
<dbReference type="UniPathway" id="UPA00219"/>
<evidence type="ECO:0000256" key="6">
    <source>
        <dbReference type="ARBA" id="ARBA00022676"/>
    </source>
</evidence>
<dbReference type="FunFam" id="1.10.3810.10:FF:000006">
    <property type="entry name" value="Penicillin-binding protein 1C"/>
    <property type="match status" value="1"/>
</dbReference>
<evidence type="ECO:0000259" key="14">
    <source>
        <dbReference type="Pfam" id="PF06832"/>
    </source>
</evidence>
<dbReference type="GO" id="GO:0008658">
    <property type="term" value="F:penicillin binding"/>
    <property type="evidence" value="ECO:0007669"/>
    <property type="project" value="InterPro"/>
</dbReference>
<comment type="pathway">
    <text evidence="1">Cell wall biogenesis; peptidoglycan biosynthesis.</text>
</comment>
<dbReference type="InterPro" id="IPR009647">
    <property type="entry name" value="PBP_C"/>
</dbReference>
<sequence length="793" mass="86781">MSGIKQGLRPGLSTWTLRLWHLLRRPWLLAALCLLAVLALADRLFPLPLPADDLARVVLAEDGAPLWRFADQEGVWRYPVSPNEVSPYYLDALLTYEDRWFYQHPGVNPLALARAAWQNLSGGRVLSGGSTLSMQVARLLDPHARSYPGKLKQLWRTLQLEWHLSKDEILTLYLNRAPFGGTLQGVAAASWAYLGKSPRQLTRAEAALLAVLPQAPSRLRPDRHPERAQAARDKVLKRLDSFGVWPQAAINDALEEPVLLAPRQEPRLAPLLARRLNTRGSPPLIRTTLDAALQRRLEDLLLGWRARLPERTSAAILVVEQPSMAVRAYLGSVDIGDAKRFGHVDMISAVRSPGSTLKPFLYGMALDEGLIHAESLLQDVPRRYGDYRPGNFAAGFSGAVSASEALATSLNLPAVQLLEAFGPKRFAGELRSAGVPLLLPPLAEPNLALILGGAGSRLEELVSGYSAFARGGKAARLRFQPQDALYERRLLSPGAAWIVRHILSGQARPDRDPRAQLVQRPSLAWKTGTSYGFRDAWAIGVAPRYLIGIWIGRPDGTPVPGQFGLASAAPLLLQVHDLLVNRDSQRGIALPVDPQPASVGVAAICWPLGQPLDSSDPNCRRQRFAWTLDGTTPPTLLAQDQPLGLGLQEHFWVNSAGLRVDSRCPGATAQMLALWPAPLEPWLPRRERRSARLPAADPQCPPPQVAVAAPLSIVGVREGDRLRRPAGSVEPLRLRLSALGGSGRRWWFVEGQPIAETSADAVFNHAFTRSGQYQLSVLDESGQTATLRFSLAE</sequence>
<dbReference type="GO" id="GO:0008955">
    <property type="term" value="F:peptidoglycan glycosyltransferase activity"/>
    <property type="evidence" value="ECO:0007669"/>
    <property type="project" value="UniProtKB-EC"/>
</dbReference>
<gene>
    <name evidence="15" type="ORF">D8779_16265</name>
</gene>
<dbReference type="Pfam" id="PF00905">
    <property type="entry name" value="Transpeptidase"/>
    <property type="match status" value="1"/>
</dbReference>
<dbReference type="InterPro" id="IPR036950">
    <property type="entry name" value="PBP_transglycosylase"/>
</dbReference>
<dbReference type="FunFam" id="3.40.710.10:FF:000021">
    <property type="entry name" value="Penicillin-binding protein 1C"/>
    <property type="match status" value="1"/>
</dbReference>
<reference evidence="15 16" key="1">
    <citation type="submission" date="2018-10" db="EMBL/GenBank/DDBJ databases">
        <title>Pseudomonas leptonychotis sp. nov., isolated from Weddell seals in Antarctica.</title>
        <authorList>
            <person name="Novakova D."/>
            <person name="Svec P."/>
            <person name="Kralova S."/>
            <person name="Kristofova L."/>
            <person name="Zeman M."/>
            <person name="Pantucek R."/>
            <person name="Maslanova I."/>
            <person name="Sedlacek I."/>
        </authorList>
    </citation>
    <scope>NUCLEOTIDE SEQUENCE [LARGE SCALE GENOMIC DNA]</scope>
    <source>
        <strain evidence="15 16">CCM 8849</strain>
    </source>
</reference>
<comment type="similarity">
    <text evidence="3">In the N-terminal section; belongs to the glycosyltransferase 51 family.</text>
</comment>
<evidence type="ECO:0000259" key="13">
    <source>
        <dbReference type="Pfam" id="PF00912"/>
    </source>
</evidence>
<evidence type="ECO:0000256" key="4">
    <source>
        <dbReference type="ARBA" id="ARBA00022645"/>
    </source>
</evidence>
<proteinExistence type="inferred from homology"/>
<evidence type="ECO:0000256" key="11">
    <source>
        <dbReference type="ARBA" id="ARBA00049902"/>
    </source>
</evidence>
<evidence type="ECO:0000259" key="12">
    <source>
        <dbReference type="Pfam" id="PF00905"/>
    </source>
</evidence>
<dbReference type="OrthoDB" id="9766909at2"/>
<evidence type="ECO:0000256" key="9">
    <source>
        <dbReference type="ARBA" id="ARBA00023268"/>
    </source>
</evidence>
<dbReference type="GO" id="GO:0006508">
    <property type="term" value="P:proteolysis"/>
    <property type="evidence" value="ECO:0007669"/>
    <property type="project" value="UniProtKB-KW"/>
</dbReference>
<comment type="similarity">
    <text evidence="2">In the C-terminal section; belongs to the transpeptidase family.</text>
</comment>
<accession>A0A4V4R7R8</accession>
<comment type="caution">
    <text evidence="15">The sequence shown here is derived from an EMBL/GenBank/DDBJ whole genome shotgun (WGS) entry which is preliminary data.</text>
</comment>
<keyword evidence="8" id="KW-0378">Hydrolase</keyword>
<dbReference type="EC" id="2.4.99.28" evidence="10"/>
<feature type="domain" description="Penicillin-binding protein transpeptidase" evidence="12">
    <location>
        <begin position="344"/>
        <end position="434"/>
    </location>
</feature>
<dbReference type="Pfam" id="PF06832">
    <property type="entry name" value="BiPBP_C"/>
    <property type="match status" value="1"/>
</dbReference>
<organism evidence="15 16">
    <name type="scientific">Pseudomonas leptonychotis</name>
    <dbReference type="NCBI Taxonomy" id="2448482"/>
    <lineage>
        <taxon>Bacteria</taxon>
        <taxon>Pseudomonadati</taxon>
        <taxon>Pseudomonadota</taxon>
        <taxon>Gammaproteobacteria</taxon>
        <taxon>Pseudomonadales</taxon>
        <taxon>Pseudomonadaceae</taxon>
        <taxon>Pseudomonas</taxon>
    </lineage>
</organism>
<evidence type="ECO:0000256" key="1">
    <source>
        <dbReference type="ARBA" id="ARBA00004752"/>
    </source>
</evidence>
<evidence type="ECO:0000256" key="5">
    <source>
        <dbReference type="ARBA" id="ARBA00022670"/>
    </source>
</evidence>
<dbReference type="Proteomes" id="UP000307541">
    <property type="component" value="Unassembled WGS sequence"/>
</dbReference>
<dbReference type="Pfam" id="PF00912">
    <property type="entry name" value="Transgly"/>
    <property type="match status" value="1"/>
</dbReference>
<dbReference type="InterPro" id="IPR011815">
    <property type="entry name" value="PBP_1c"/>
</dbReference>
<protein>
    <recommendedName>
        <fullName evidence="10">peptidoglycan glycosyltransferase</fullName>
        <ecNumber evidence="10">2.4.99.28</ecNumber>
    </recommendedName>
</protein>
<keyword evidence="6" id="KW-0328">Glycosyltransferase</keyword>
<keyword evidence="4" id="KW-0121">Carboxypeptidase</keyword>
<keyword evidence="5" id="KW-0645">Protease</keyword>
<dbReference type="NCBIfam" id="NF008414">
    <property type="entry name" value="PRK11240.1"/>
    <property type="match status" value="1"/>
</dbReference>
<evidence type="ECO:0000313" key="15">
    <source>
        <dbReference type="EMBL" id="TIH07704.1"/>
    </source>
</evidence>
<dbReference type="Gene3D" id="3.40.710.10">
    <property type="entry name" value="DD-peptidase/beta-lactamase superfamily"/>
    <property type="match status" value="1"/>
</dbReference>
<feature type="domain" description="Glycosyl transferase family 51" evidence="13">
    <location>
        <begin position="73"/>
        <end position="239"/>
    </location>
</feature>
<keyword evidence="9" id="KW-0511">Multifunctional enzyme</keyword>
<dbReference type="GO" id="GO:0009252">
    <property type="term" value="P:peptidoglycan biosynthetic process"/>
    <property type="evidence" value="ECO:0007669"/>
    <property type="project" value="UniProtKB-UniPathway"/>
</dbReference>
<dbReference type="Gene3D" id="1.10.3810.10">
    <property type="entry name" value="Biosynthetic peptidoglycan transglycosylase-like"/>
    <property type="match status" value="1"/>
</dbReference>
<keyword evidence="7" id="KW-0808">Transferase</keyword>
<dbReference type="InterPro" id="IPR001460">
    <property type="entry name" value="PCN-bd_Tpept"/>
</dbReference>
<dbReference type="SUPFAM" id="SSF53955">
    <property type="entry name" value="Lysozyme-like"/>
    <property type="match status" value="1"/>
</dbReference>
<evidence type="ECO:0000256" key="8">
    <source>
        <dbReference type="ARBA" id="ARBA00022801"/>
    </source>
</evidence>
<evidence type="ECO:0000256" key="7">
    <source>
        <dbReference type="ARBA" id="ARBA00022679"/>
    </source>
</evidence>
<evidence type="ECO:0000313" key="16">
    <source>
        <dbReference type="Proteomes" id="UP000307541"/>
    </source>
</evidence>
<evidence type="ECO:0000256" key="3">
    <source>
        <dbReference type="ARBA" id="ARBA00007739"/>
    </source>
</evidence>
<dbReference type="InterPro" id="IPR012338">
    <property type="entry name" value="Beta-lactam/transpept-like"/>
</dbReference>
<keyword evidence="16" id="KW-1185">Reference proteome</keyword>
<dbReference type="RefSeq" id="WP_136665531.1">
    <property type="nucleotide sequence ID" value="NZ_RFLV01000003.1"/>
</dbReference>